<feature type="site" description="Cleavage; by autolysis" evidence="13">
    <location>
        <begin position="188"/>
        <end position="189"/>
    </location>
</feature>
<evidence type="ECO:0000256" key="4">
    <source>
        <dbReference type="ARBA" id="ARBA00022571"/>
    </source>
</evidence>
<feature type="site" description="Involved in the stabilization of negative charge on the oxyanion by the formation of the oxyanion hole" evidence="13">
    <location>
        <position position="113"/>
    </location>
</feature>
<dbReference type="Pfam" id="PF01960">
    <property type="entry name" value="ArgJ"/>
    <property type="match status" value="1"/>
</dbReference>
<feature type="chain" id="PRO_5023226230" description="Arginine biosynthesis bifunctional protein ArgJ beta chain" evidence="13">
    <location>
        <begin position="189"/>
        <end position="406"/>
    </location>
</feature>
<dbReference type="EC" id="2.3.1.1" evidence="13"/>
<dbReference type="InterPro" id="IPR042195">
    <property type="entry name" value="ArgJ_beta_C"/>
</dbReference>
<dbReference type="STRING" id="1128398.Curi_c18530"/>
<dbReference type="EC" id="2.3.1.35" evidence="13"/>
<feature type="binding site" evidence="13">
    <location>
        <position position="178"/>
    </location>
    <ligand>
        <name>substrate</name>
    </ligand>
</feature>
<dbReference type="NCBIfam" id="TIGR00120">
    <property type="entry name" value="ArgJ"/>
    <property type="match status" value="1"/>
</dbReference>
<comment type="subunit">
    <text evidence="3 13">Heterotetramer of two alpha and two beta chains.</text>
</comment>
<dbReference type="FunFam" id="3.30.2330.10:FF:000001">
    <property type="entry name" value="Arginine biosynthesis bifunctional protein ArgJ, mitochondrial"/>
    <property type="match status" value="1"/>
</dbReference>
<comment type="catalytic activity">
    <reaction evidence="10 13">
        <text>L-glutamate + acetyl-CoA = N-acetyl-L-glutamate + CoA + H(+)</text>
        <dbReference type="Rhea" id="RHEA:24292"/>
        <dbReference type="ChEBI" id="CHEBI:15378"/>
        <dbReference type="ChEBI" id="CHEBI:29985"/>
        <dbReference type="ChEBI" id="CHEBI:44337"/>
        <dbReference type="ChEBI" id="CHEBI:57287"/>
        <dbReference type="ChEBI" id="CHEBI:57288"/>
        <dbReference type="EC" id="2.3.1.1"/>
    </reaction>
</comment>
<dbReference type="InterPro" id="IPR016117">
    <property type="entry name" value="ArgJ-like_dom_sf"/>
</dbReference>
<dbReference type="GO" id="GO:0005737">
    <property type="term" value="C:cytoplasm"/>
    <property type="evidence" value="ECO:0007669"/>
    <property type="project" value="UniProtKB-SubCell"/>
</dbReference>
<dbReference type="SUPFAM" id="SSF56266">
    <property type="entry name" value="DmpA/ArgJ-like"/>
    <property type="match status" value="1"/>
</dbReference>
<evidence type="ECO:0000256" key="5">
    <source>
        <dbReference type="ARBA" id="ARBA00022605"/>
    </source>
</evidence>
<evidence type="ECO:0000256" key="6">
    <source>
        <dbReference type="ARBA" id="ARBA00022679"/>
    </source>
</evidence>
<dbReference type="Gene3D" id="3.60.70.12">
    <property type="entry name" value="L-amino peptidase D-ALA esterase/amidase"/>
    <property type="match status" value="1"/>
</dbReference>
<dbReference type="InterPro" id="IPR002813">
    <property type="entry name" value="Arg_biosynth_ArgJ"/>
</dbReference>
<dbReference type="PANTHER" id="PTHR23100">
    <property type="entry name" value="ARGININE BIOSYNTHESIS BIFUNCTIONAL PROTEIN ARGJ"/>
    <property type="match status" value="1"/>
</dbReference>
<dbReference type="PANTHER" id="PTHR23100:SF0">
    <property type="entry name" value="ARGININE BIOSYNTHESIS BIFUNCTIONAL PROTEIN ARGJ, MITOCHONDRIAL"/>
    <property type="match status" value="1"/>
</dbReference>
<sequence>MKIIDGGITSPKGFKSTGFYAGIRKKKNDMALIYSEVKAKAVGVFTKNTVKAAPVIWDQEVLNKKGNIQAIVVNSGNANACTGESGKEHAKIMAETTAECLNLKTEEVLVSSTGVIGVPLPIDIIEKGIKENYDKLGNAKNDSDLAAEAIMTTDTFPKKIAIELEIDNKIITIAGIAKGSGMIHPNMGTMLGYITTDVNISRELLDKALKTSTLDSYNMISVDGDTSTNDTVIVMANGMAENTEIMIENEDYKKFKEALHFVNTNLSKQIVKDGEGAGKFLAVSVDGAKTKEDARVLTKSVINSSLVKTAFFGEDANWGRIVCAMGYTGIEFDLNKTSINFTSDGKRIDLMENGVPLEFSEEQAKEVLKASEIEVNITLGEGSETATAWGCDLSYDYVKINADYRT</sequence>
<dbReference type="EMBL" id="CP003326">
    <property type="protein sequence ID" value="AFS78859.1"/>
    <property type="molecule type" value="Genomic_DNA"/>
</dbReference>
<evidence type="ECO:0000256" key="3">
    <source>
        <dbReference type="ARBA" id="ARBA00011475"/>
    </source>
</evidence>
<feature type="binding site" evidence="13">
    <location>
        <position position="152"/>
    </location>
    <ligand>
        <name>substrate</name>
    </ligand>
</feature>
<dbReference type="GO" id="GO:0004358">
    <property type="term" value="F:L-glutamate N-acetyltransferase activity, acting on acetyl-L-ornithine as donor"/>
    <property type="evidence" value="ECO:0007669"/>
    <property type="project" value="UniProtKB-UniRule"/>
</dbReference>
<evidence type="ECO:0000256" key="12">
    <source>
        <dbReference type="ARBA" id="ARBA00054976"/>
    </source>
</evidence>
<evidence type="ECO:0000256" key="10">
    <source>
        <dbReference type="ARBA" id="ARBA00048372"/>
    </source>
</evidence>
<keyword evidence="8 13" id="KW-0511">Multifunctional enzyme</keyword>
<feature type="binding site" evidence="13">
    <location>
        <position position="275"/>
    </location>
    <ligand>
        <name>substrate</name>
    </ligand>
</feature>
<organism evidence="14 15">
    <name type="scientific">Gottschalkia acidurici (strain ATCC 7906 / DSM 604 / BCRC 14475 / CIP 104303 / KCTC 5404 / NCIMB 10678 / 9a)</name>
    <name type="common">Clostridium acidurici</name>
    <dbReference type="NCBI Taxonomy" id="1128398"/>
    <lineage>
        <taxon>Bacteria</taxon>
        <taxon>Bacillati</taxon>
        <taxon>Bacillota</taxon>
        <taxon>Tissierellia</taxon>
        <taxon>Tissierellales</taxon>
        <taxon>Gottschalkiaceae</taxon>
        <taxon>Gottschalkia</taxon>
    </lineage>
</organism>
<dbReference type="FunFam" id="3.10.20.340:FF:000001">
    <property type="entry name" value="Arginine biosynthesis bifunctional protein ArgJ, chloroplastic"/>
    <property type="match status" value="1"/>
</dbReference>
<feature type="binding site" evidence="13">
    <location>
        <position position="401"/>
    </location>
    <ligand>
        <name>substrate</name>
    </ligand>
</feature>
<feature type="binding site" evidence="13">
    <location>
        <position position="189"/>
    </location>
    <ligand>
        <name>substrate</name>
    </ligand>
</feature>
<evidence type="ECO:0000313" key="15">
    <source>
        <dbReference type="Proteomes" id="UP000006094"/>
    </source>
</evidence>
<keyword evidence="9 13" id="KW-0012">Acyltransferase</keyword>
<keyword evidence="15" id="KW-1185">Reference proteome</keyword>
<dbReference type="Proteomes" id="UP000006094">
    <property type="component" value="Chromosome"/>
</dbReference>
<dbReference type="RefSeq" id="WP_014967995.1">
    <property type="nucleotide sequence ID" value="NC_018664.1"/>
</dbReference>
<dbReference type="PATRIC" id="fig|1128398.3.peg.1905"/>
<name>K0B001_GOTA9</name>
<dbReference type="UniPathway" id="UPA00068">
    <property type="reaction ID" value="UER00106"/>
</dbReference>
<feature type="chain" id="PRO_5023226231" description="Arginine biosynthesis bifunctional protein ArgJ alpha chain" evidence="13">
    <location>
        <begin position="1"/>
        <end position="188"/>
    </location>
</feature>
<dbReference type="GO" id="GO:0006592">
    <property type="term" value="P:ornithine biosynthetic process"/>
    <property type="evidence" value="ECO:0007669"/>
    <property type="project" value="TreeGrafter"/>
</dbReference>
<feature type="active site" description="Nucleophile" evidence="13">
    <location>
        <position position="189"/>
    </location>
</feature>
<feature type="site" description="Involved in the stabilization of negative charge on the oxyanion by the formation of the oxyanion hole" evidence="13">
    <location>
        <position position="114"/>
    </location>
</feature>
<dbReference type="OrthoDB" id="9804242at2"/>
<dbReference type="CDD" id="cd02152">
    <property type="entry name" value="OAT"/>
    <property type="match status" value="1"/>
</dbReference>
<dbReference type="Gene3D" id="3.30.2330.10">
    <property type="entry name" value="arginine biosynthesis bifunctional protein suprefamily"/>
    <property type="match status" value="1"/>
</dbReference>
<keyword evidence="6 13" id="KW-0808">Transferase</keyword>
<comment type="catalytic activity">
    <reaction evidence="11 13">
        <text>N(2)-acetyl-L-ornithine + L-glutamate = N-acetyl-L-glutamate + L-ornithine</text>
        <dbReference type="Rhea" id="RHEA:15349"/>
        <dbReference type="ChEBI" id="CHEBI:29985"/>
        <dbReference type="ChEBI" id="CHEBI:44337"/>
        <dbReference type="ChEBI" id="CHEBI:46911"/>
        <dbReference type="ChEBI" id="CHEBI:57805"/>
        <dbReference type="EC" id="2.3.1.35"/>
    </reaction>
</comment>
<evidence type="ECO:0000256" key="9">
    <source>
        <dbReference type="ARBA" id="ARBA00023315"/>
    </source>
</evidence>
<accession>K0B001</accession>
<feature type="binding site" evidence="13">
    <location>
        <position position="406"/>
    </location>
    <ligand>
        <name>substrate</name>
    </ligand>
</feature>
<comment type="similarity">
    <text evidence="2 13">Belongs to the ArgJ family.</text>
</comment>
<dbReference type="KEGG" id="cad:Curi_c18530"/>
<dbReference type="eggNOG" id="COG1364">
    <property type="taxonomic scope" value="Bacteria"/>
</dbReference>
<dbReference type="NCBIfam" id="NF003802">
    <property type="entry name" value="PRK05388.1"/>
    <property type="match status" value="1"/>
</dbReference>
<dbReference type="FunFam" id="3.60.70.12:FF:000001">
    <property type="entry name" value="Arginine biosynthesis bifunctional protein ArgJ, chloroplastic"/>
    <property type="match status" value="1"/>
</dbReference>
<comment type="pathway">
    <text evidence="13">Amino-acid biosynthesis; L-arginine biosynthesis; L-ornithine and N-acetyl-L-glutamate from L-glutamate and N(2)-acetyl-L-ornithine (cyclic): step 1/1.</text>
</comment>
<keyword evidence="5 13" id="KW-0028">Amino-acid biosynthesis</keyword>
<comment type="subcellular location">
    <subcellularLocation>
        <location evidence="1 13">Cytoplasm</location>
    </subcellularLocation>
</comment>
<protein>
    <recommendedName>
        <fullName evidence="13">Arginine biosynthesis bifunctional protein ArgJ</fullName>
    </recommendedName>
    <domain>
        <recommendedName>
            <fullName evidence="13">Glutamate N-acetyltransferase</fullName>
            <ecNumber evidence="13">2.3.1.35</ecNumber>
        </recommendedName>
        <alternativeName>
            <fullName evidence="13">Ornithine acetyltransferase</fullName>
            <shortName evidence="13">OATase</shortName>
        </alternativeName>
        <alternativeName>
            <fullName evidence="13">Ornithine transacetylase</fullName>
        </alternativeName>
    </domain>
    <domain>
        <recommendedName>
            <fullName evidence="13">Amino-acid acetyltransferase</fullName>
            <ecNumber evidence="13">2.3.1.1</ecNumber>
        </recommendedName>
        <alternativeName>
            <fullName evidence="13">N-acetylglutamate synthase</fullName>
            <shortName evidence="13">AGSase</shortName>
        </alternativeName>
    </domain>
    <component>
        <recommendedName>
            <fullName evidence="13">Arginine biosynthesis bifunctional protein ArgJ alpha chain</fullName>
        </recommendedName>
    </component>
    <component>
        <recommendedName>
            <fullName evidence="13">Arginine biosynthesis bifunctional protein ArgJ beta chain</fullName>
        </recommendedName>
    </component>
</protein>
<dbReference type="GO" id="GO:0006526">
    <property type="term" value="P:L-arginine biosynthetic process"/>
    <property type="evidence" value="ECO:0007669"/>
    <property type="project" value="UniProtKB-UniRule"/>
</dbReference>
<reference evidence="14 15" key="1">
    <citation type="journal article" date="2012" name="PLoS ONE">
        <title>The purine-utilizing bacterium Clostridium acidurici 9a: a genome-guided metabolic reconsideration.</title>
        <authorList>
            <person name="Hartwich K."/>
            <person name="Poehlein A."/>
            <person name="Daniel R."/>
        </authorList>
    </citation>
    <scope>NUCLEOTIDE SEQUENCE [LARGE SCALE GENOMIC DNA]</scope>
    <source>
        <strain evidence="15">ATCC 7906 / DSM 604 / BCRC 14475 / CIP 104303 / KCTC 5404 / NCIMB 10678 / 9a</strain>
    </source>
</reference>
<evidence type="ECO:0000256" key="7">
    <source>
        <dbReference type="ARBA" id="ARBA00022813"/>
    </source>
</evidence>
<evidence type="ECO:0000256" key="2">
    <source>
        <dbReference type="ARBA" id="ARBA00006774"/>
    </source>
</evidence>
<dbReference type="HAMAP" id="MF_01106">
    <property type="entry name" value="ArgJ"/>
    <property type="match status" value="1"/>
</dbReference>
<evidence type="ECO:0000256" key="8">
    <source>
        <dbReference type="ARBA" id="ARBA00023268"/>
    </source>
</evidence>
<dbReference type="HOGENOM" id="CLU_027172_1_0_9"/>
<evidence type="ECO:0000313" key="14">
    <source>
        <dbReference type="EMBL" id="AFS78859.1"/>
    </source>
</evidence>
<gene>
    <name evidence="13 14" type="primary">argJ</name>
    <name evidence="14" type="ordered locus">Curi_c18530</name>
</gene>
<dbReference type="AlphaFoldDB" id="K0B001"/>
<dbReference type="GO" id="GO:0004042">
    <property type="term" value="F:L-glutamate N-acetyltransferase activity"/>
    <property type="evidence" value="ECO:0007669"/>
    <property type="project" value="UniProtKB-UniRule"/>
</dbReference>
<evidence type="ECO:0000256" key="1">
    <source>
        <dbReference type="ARBA" id="ARBA00004496"/>
    </source>
</evidence>
<evidence type="ECO:0000256" key="13">
    <source>
        <dbReference type="HAMAP-Rule" id="MF_01106"/>
    </source>
</evidence>
<keyword evidence="7 13" id="KW-0068">Autocatalytic cleavage</keyword>
<dbReference type="Gene3D" id="3.10.20.340">
    <property type="entry name" value="ArgJ beta chain, C-terminal domain"/>
    <property type="match status" value="1"/>
</dbReference>
<evidence type="ECO:0000256" key="11">
    <source>
        <dbReference type="ARBA" id="ARBA00049439"/>
    </source>
</evidence>
<proteinExistence type="inferred from homology"/>
<keyword evidence="13" id="KW-0963">Cytoplasm</keyword>
<keyword evidence="4 13" id="KW-0055">Arginine biosynthesis</keyword>
<comment type="pathway">
    <text evidence="13">Amino-acid biosynthesis; L-arginine biosynthesis; N(2)-acetyl-L-ornithine from L-glutamate: step 1/4.</text>
</comment>
<comment type="function">
    <text evidence="12 13">Catalyzes two activities which are involved in the cyclic version of arginine biosynthesis: the synthesis of N-acetylglutamate from glutamate and acetyl-CoA as the acetyl donor, and of ornithine by transacetylation between N(2)-acetylornithine and glutamate.</text>
</comment>